<dbReference type="EMBL" id="MT631574">
    <property type="protein sequence ID" value="QNO54274.1"/>
    <property type="molecule type" value="Genomic_DNA"/>
</dbReference>
<dbReference type="Pfam" id="PF10137">
    <property type="entry name" value="CAP12-PCTIR_TIR"/>
    <property type="match status" value="1"/>
</dbReference>
<name>A0A7G9Z1Z0_9EURY</name>
<sequence length="260" mass="30074">MEKRKYYYKTRFSAEVIESAHDLFLSKLDSKKDIGGPHILSIDYGNETWCYDSREEFLVEYPKAENYSFTHFVQGNEFRIWGISYNVTVGVEFPNRADIESIFQVFERNLDSSTIRVDSQPIKIFIGHGHNNQWRDLKEHLHEQHGFDVTAYEVGPRAGLSVKEVLESMLNESSFALLVLTGEDIDTYGEMHARENVVHELGLFQGRLGFRRAIVLLEEGVHEFSNILGLNQIRFSKGNIRETFGDVLATIRRELMQDDT</sequence>
<organism evidence="2">
    <name type="scientific">Candidatus Methanophaga sp. ANME-1 ERB7</name>
    <dbReference type="NCBI Taxonomy" id="2759913"/>
    <lineage>
        <taxon>Archaea</taxon>
        <taxon>Methanobacteriati</taxon>
        <taxon>Methanobacteriota</taxon>
        <taxon>Stenosarchaea group</taxon>
        <taxon>Methanomicrobia</taxon>
        <taxon>Candidatus Methanophagales</taxon>
        <taxon>Candidatus Methanophagaceae</taxon>
        <taxon>Candidatus Methanophaga</taxon>
    </lineage>
</organism>
<evidence type="ECO:0000313" key="2">
    <source>
        <dbReference type="EMBL" id="QNO54274.1"/>
    </source>
</evidence>
<evidence type="ECO:0000259" key="1">
    <source>
        <dbReference type="Pfam" id="PF10137"/>
    </source>
</evidence>
<reference evidence="2" key="1">
    <citation type="submission" date="2020-06" db="EMBL/GenBank/DDBJ databases">
        <title>Unique genomic features of the anaerobic methanotrophic archaea.</title>
        <authorList>
            <person name="Chadwick G.L."/>
            <person name="Skennerton C.T."/>
            <person name="Laso-Perez R."/>
            <person name="Leu A.O."/>
            <person name="Speth D.R."/>
            <person name="Yu H."/>
            <person name="Morgan-Lang C."/>
            <person name="Hatzenpichler R."/>
            <person name="Goudeau D."/>
            <person name="Malmstrom R."/>
            <person name="Brazelton W.J."/>
            <person name="Woyke T."/>
            <person name="Hallam S.J."/>
            <person name="Tyson G.W."/>
            <person name="Wegener G."/>
            <person name="Boetius A."/>
            <person name="Orphan V."/>
        </authorList>
    </citation>
    <scope>NUCLEOTIDE SEQUENCE</scope>
</reference>
<dbReference type="AlphaFoldDB" id="A0A7G9Z1Z0"/>
<feature type="domain" description="CD-NTase-associated protein 12/Pycsar effector protein TIR" evidence="1">
    <location>
        <begin position="123"/>
        <end position="236"/>
    </location>
</feature>
<protein>
    <recommendedName>
        <fullName evidence="1">CD-NTase-associated protein 12/Pycsar effector protein TIR domain-containing protein</fullName>
    </recommendedName>
</protein>
<dbReference type="InterPro" id="IPR019302">
    <property type="entry name" value="CAP12/PCTIR_TIR_dom"/>
</dbReference>
<proteinExistence type="predicted"/>
<accession>A0A7G9Z1Z0</accession>
<gene>
    <name evidence="2" type="ORF">FGBIHFOD_00014</name>
</gene>
<dbReference type="GO" id="GO:0050135">
    <property type="term" value="F:NADP+ nucleosidase activity"/>
    <property type="evidence" value="ECO:0007669"/>
    <property type="project" value="InterPro"/>
</dbReference>